<accession>A0A563EZ24</accession>
<dbReference type="Proteomes" id="UP000316639">
    <property type="component" value="Unassembled WGS sequence"/>
</dbReference>
<feature type="compositionally biased region" description="Polar residues" evidence="1">
    <location>
        <begin position="58"/>
        <end position="89"/>
    </location>
</feature>
<keyword evidence="3" id="KW-0282">Flagellum</keyword>
<comment type="caution">
    <text evidence="3">The sequence shown here is derived from an EMBL/GenBank/DDBJ whole genome shotgun (WGS) entry which is preliminary data.</text>
</comment>
<organism evidence="3 4">
    <name type="scientific">Lentzea tibetensis</name>
    <dbReference type="NCBI Taxonomy" id="2591470"/>
    <lineage>
        <taxon>Bacteria</taxon>
        <taxon>Bacillati</taxon>
        <taxon>Actinomycetota</taxon>
        <taxon>Actinomycetes</taxon>
        <taxon>Pseudonocardiales</taxon>
        <taxon>Pseudonocardiaceae</taxon>
        <taxon>Lentzea</taxon>
    </lineage>
</organism>
<feature type="region of interest" description="Disordered" evidence="1">
    <location>
        <begin position="29"/>
        <end position="157"/>
    </location>
</feature>
<keyword evidence="2" id="KW-0472">Membrane</keyword>
<evidence type="ECO:0000313" key="4">
    <source>
        <dbReference type="Proteomes" id="UP000316639"/>
    </source>
</evidence>
<keyword evidence="4" id="KW-1185">Reference proteome</keyword>
<sequence length="370" mass="39203">MTWQDELQKLDLELASGRISADDYRRRRDEVLAASSAAAPQPQQQGPFAPPFKWDATPPQQQSPNPDATQVVSSGQPQQSNPDATQVVSGQRPADADRTQYVRPVSGPIPAQQMPPQQGGWQSTPPQTAPPWGGGDGFTPISDPSPAWIAQGPEVFDEKGGGKGKIFAIIGVVLVLALIGGGIWWFASGSKKDNPPVGQSTSQSAPTTTTTKPKDDLEIAEIPGGKKDPSSIKAWTDLVEGKLLANEENAAYEAGTPTKARLASAKLPNDISVQIITVEMASPEAAKKAVEDLVAAQTKFGLQNYSGTCPTSVLCQTLAPAADKKGNIRAHYVHKNTVARVQVVGKDATEMNKVFEELIAAQIEALSVDA</sequence>
<reference evidence="3 4" key="1">
    <citation type="submission" date="2019-07" db="EMBL/GenBank/DDBJ databases">
        <title>Lentzea xizangensis sp. nov., isolated from Qinghai-Tibetan Plateau Soils.</title>
        <authorList>
            <person name="Huang J."/>
        </authorList>
    </citation>
    <scope>NUCLEOTIDE SEQUENCE [LARGE SCALE GENOMIC DNA]</scope>
    <source>
        <strain evidence="3 4">FXJ1.1311</strain>
    </source>
</reference>
<dbReference type="OrthoDB" id="3692386at2"/>
<dbReference type="RefSeq" id="WP_146350047.1">
    <property type="nucleotide sequence ID" value="NZ_VOBR01000004.1"/>
</dbReference>
<evidence type="ECO:0000313" key="3">
    <source>
        <dbReference type="EMBL" id="TWP52792.1"/>
    </source>
</evidence>
<keyword evidence="2" id="KW-0812">Transmembrane</keyword>
<evidence type="ECO:0000256" key="1">
    <source>
        <dbReference type="SAM" id="MobiDB-lite"/>
    </source>
</evidence>
<evidence type="ECO:0000256" key="2">
    <source>
        <dbReference type="SAM" id="Phobius"/>
    </source>
</evidence>
<dbReference type="EMBL" id="VOBR01000004">
    <property type="protein sequence ID" value="TWP52792.1"/>
    <property type="molecule type" value="Genomic_DNA"/>
</dbReference>
<keyword evidence="3" id="KW-0966">Cell projection</keyword>
<gene>
    <name evidence="3" type="ORF">FKR81_06590</name>
</gene>
<protein>
    <submittedName>
        <fullName evidence="3">Flagellar basal body protein FliL</fullName>
    </submittedName>
</protein>
<name>A0A563EZ24_9PSEU</name>
<keyword evidence="2" id="KW-1133">Transmembrane helix</keyword>
<dbReference type="AlphaFoldDB" id="A0A563EZ24"/>
<feature type="region of interest" description="Disordered" evidence="1">
    <location>
        <begin position="192"/>
        <end position="228"/>
    </location>
</feature>
<proteinExistence type="predicted"/>
<feature type="transmembrane region" description="Helical" evidence="2">
    <location>
        <begin position="166"/>
        <end position="187"/>
    </location>
</feature>
<keyword evidence="3" id="KW-0969">Cilium</keyword>
<feature type="compositionally biased region" description="Low complexity" evidence="1">
    <location>
        <begin position="33"/>
        <end position="47"/>
    </location>
</feature>
<feature type="compositionally biased region" description="Polar residues" evidence="1">
    <location>
        <begin position="114"/>
        <end position="126"/>
    </location>
</feature>